<evidence type="ECO:0000256" key="7">
    <source>
        <dbReference type="ARBA" id="ARBA00022801"/>
    </source>
</evidence>
<keyword evidence="4" id="KW-0540">Nuclease</keyword>
<dbReference type="InterPro" id="IPR036397">
    <property type="entry name" value="RNaseH_sf"/>
</dbReference>
<gene>
    <name evidence="10" type="ORF">FA13DRAFT_1631497</name>
</gene>
<dbReference type="InterPro" id="IPR002156">
    <property type="entry name" value="RNaseH_domain"/>
</dbReference>
<dbReference type="OrthoDB" id="245563at2759"/>
<feature type="non-terminal residue" evidence="10">
    <location>
        <position position="162"/>
    </location>
</feature>
<feature type="domain" description="RNase H type-1" evidence="9">
    <location>
        <begin position="20"/>
        <end position="162"/>
    </location>
</feature>
<dbReference type="PROSITE" id="PS50879">
    <property type="entry name" value="RNASE_H_1"/>
    <property type="match status" value="1"/>
</dbReference>
<dbReference type="InterPro" id="IPR050092">
    <property type="entry name" value="RNase_H"/>
</dbReference>
<evidence type="ECO:0000256" key="4">
    <source>
        <dbReference type="ARBA" id="ARBA00022722"/>
    </source>
</evidence>
<comment type="catalytic activity">
    <reaction evidence="1">
        <text>Endonucleolytic cleavage to 5'-phosphomonoester.</text>
        <dbReference type="EC" id="3.1.26.4"/>
    </reaction>
</comment>
<dbReference type="GO" id="GO:0004523">
    <property type="term" value="F:RNA-DNA hybrid ribonuclease activity"/>
    <property type="evidence" value="ECO:0007669"/>
    <property type="project" value="UniProtKB-EC"/>
</dbReference>
<dbReference type="SUPFAM" id="SSF53098">
    <property type="entry name" value="Ribonuclease H-like"/>
    <property type="match status" value="1"/>
</dbReference>
<dbReference type="GO" id="GO:0046872">
    <property type="term" value="F:metal ion binding"/>
    <property type="evidence" value="ECO:0007669"/>
    <property type="project" value="UniProtKB-KW"/>
</dbReference>
<dbReference type="PANTHER" id="PTHR10642:SF26">
    <property type="entry name" value="RIBONUCLEASE H1"/>
    <property type="match status" value="1"/>
</dbReference>
<comment type="similarity">
    <text evidence="2">Belongs to the RNase H family.</text>
</comment>
<evidence type="ECO:0000256" key="6">
    <source>
        <dbReference type="ARBA" id="ARBA00022759"/>
    </source>
</evidence>
<reference evidence="10 11" key="1">
    <citation type="journal article" date="2019" name="Nat. Ecol. Evol.">
        <title>Megaphylogeny resolves global patterns of mushroom evolution.</title>
        <authorList>
            <person name="Varga T."/>
            <person name="Krizsan K."/>
            <person name="Foldi C."/>
            <person name="Dima B."/>
            <person name="Sanchez-Garcia M."/>
            <person name="Sanchez-Ramirez S."/>
            <person name="Szollosi G.J."/>
            <person name="Szarkandi J.G."/>
            <person name="Papp V."/>
            <person name="Albert L."/>
            <person name="Andreopoulos W."/>
            <person name="Angelini C."/>
            <person name="Antonin V."/>
            <person name="Barry K.W."/>
            <person name="Bougher N.L."/>
            <person name="Buchanan P."/>
            <person name="Buyck B."/>
            <person name="Bense V."/>
            <person name="Catcheside P."/>
            <person name="Chovatia M."/>
            <person name="Cooper J."/>
            <person name="Damon W."/>
            <person name="Desjardin D."/>
            <person name="Finy P."/>
            <person name="Geml J."/>
            <person name="Haridas S."/>
            <person name="Hughes K."/>
            <person name="Justo A."/>
            <person name="Karasinski D."/>
            <person name="Kautmanova I."/>
            <person name="Kiss B."/>
            <person name="Kocsube S."/>
            <person name="Kotiranta H."/>
            <person name="LaButti K.M."/>
            <person name="Lechner B.E."/>
            <person name="Liimatainen K."/>
            <person name="Lipzen A."/>
            <person name="Lukacs Z."/>
            <person name="Mihaltcheva S."/>
            <person name="Morgado L.N."/>
            <person name="Niskanen T."/>
            <person name="Noordeloos M.E."/>
            <person name="Ohm R.A."/>
            <person name="Ortiz-Santana B."/>
            <person name="Ovrebo C."/>
            <person name="Racz N."/>
            <person name="Riley R."/>
            <person name="Savchenko A."/>
            <person name="Shiryaev A."/>
            <person name="Soop K."/>
            <person name="Spirin V."/>
            <person name="Szebenyi C."/>
            <person name="Tomsovsky M."/>
            <person name="Tulloss R.E."/>
            <person name="Uehling J."/>
            <person name="Grigoriev I.V."/>
            <person name="Vagvolgyi C."/>
            <person name="Papp T."/>
            <person name="Martin F.M."/>
            <person name="Miettinen O."/>
            <person name="Hibbett D.S."/>
            <person name="Nagy L.G."/>
        </authorList>
    </citation>
    <scope>NUCLEOTIDE SEQUENCE [LARGE SCALE GENOMIC DNA]</scope>
    <source>
        <strain evidence="10 11">FP101781</strain>
    </source>
</reference>
<evidence type="ECO:0000313" key="10">
    <source>
        <dbReference type="EMBL" id="TEB29955.1"/>
    </source>
</evidence>
<dbReference type="EMBL" id="QPFP01000025">
    <property type="protein sequence ID" value="TEB29955.1"/>
    <property type="molecule type" value="Genomic_DNA"/>
</dbReference>
<evidence type="ECO:0000256" key="8">
    <source>
        <dbReference type="SAM" id="MobiDB-lite"/>
    </source>
</evidence>
<dbReference type="AlphaFoldDB" id="A0A4Y7T730"/>
<evidence type="ECO:0000256" key="5">
    <source>
        <dbReference type="ARBA" id="ARBA00022723"/>
    </source>
</evidence>
<proteinExistence type="inferred from homology"/>
<organism evidence="10 11">
    <name type="scientific">Coprinellus micaceus</name>
    <name type="common">Glistening ink-cap mushroom</name>
    <name type="synonym">Coprinus micaceus</name>
    <dbReference type="NCBI Taxonomy" id="71717"/>
    <lineage>
        <taxon>Eukaryota</taxon>
        <taxon>Fungi</taxon>
        <taxon>Dikarya</taxon>
        <taxon>Basidiomycota</taxon>
        <taxon>Agaricomycotina</taxon>
        <taxon>Agaricomycetes</taxon>
        <taxon>Agaricomycetidae</taxon>
        <taxon>Agaricales</taxon>
        <taxon>Agaricineae</taxon>
        <taxon>Psathyrellaceae</taxon>
        <taxon>Coprinellus</taxon>
    </lineage>
</organism>
<dbReference type="Gene3D" id="3.30.420.10">
    <property type="entry name" value="Ribonuclease H-like superfamily/Ribonuclease H"/>
    <property type="match status" value="1"/>
</dbReference>
<comment type="caution">
    <text evidence="10">The sequence shown here is derived from an EMBL/GenBank/DDBJ whole genome shotgun (WGS) entry which is preliminary data.</text>
</comment>
<keyword evidence="5" id="KW-0479">Metal-binding</keyword>
<dbReference type="GO" id="GO:0003676">
    <property type="term" value="F:nucleic acid binding"/>
    <property type="evidence" value="ECO:0007669"/>
    <property type="project" value="InterPro"/>
</dbReference>
<feature type="region of interest" description="Disordered" evidence="8">
    <location>
        <begin position="141"/>
        <end position="162"/>
    </location>
</feature>
<evidence type="ECO:0000313" key="11">
    <source>
        <dbReference type="Proteomes" id="UP000298030"/>
    </source>
</evidence>
<evidence type="ECO:0000256" key="1">
    <source>
        <dbReference type="ARBA" id="ARBA00000077"/>
    </source>
</evidence>
<protein>
    <recommendedName>
        <fullName evidence="3">ribonuclease H</fullName>
        <ecNumber evidence="3">3.1.26.4</ecNumber>
    </recommendedName>
</protein>
<dbReference type="CDD" id="cd09280">
    <property type="entry name" value="RNase_HI_eukaryote_like"/>
    <property type="match status" value="1"/>
</dbReference>
<evidence type="ECO:0000259" key="9">
    <source>
        <dbReference type="PROSITE" id="PS50879"/>
    </source>
</evidence>
<dbReference type="Proteomes" id="UP000298030">
    <property type="component" value="Unassembled WGS sequence"/>
</dbReference>
<evidence type="ECO:0000256" key="3">
    <source>
        <dbReference type="ARBA" id="ARBA00012180"/>
    </source>
</evidence>
<dbReference type="GO" id="GO:0043137">
    <property type="term" value="P:DNA replication, removal of RNA primer"/>
    <property type="evidence" value="ECO:0007669"/>
    <property type="project" value="TreeGrafter"/>
</dbReference>
<keyword evidence="11" id="KW-1185">Reference proteome</keyword>
<dbReference type="InterPro" id="IPR012337">
    <property type="entry name" value="RNaseH-like_sf"/>
</dbReference>
<keyword evidence="7" id="KW-0378">Hydrolase</keyword>
<keyword evidence="6" id="KW-0255">Endonuclease</keyword>
<sequence length="162" mass="17415">MRKAYGPVYVNGEKVQVYVDGEKVQVYVDGSCTNNGNAANAQAGSGVVFGPGNWRNVAVRVPGEQTNNRGEAFAALQAILACDVHKHLEIFSDSEFVIRSLTHWLATRVSTGWGEAAQGDLFDDIVWLIRRRPAPVSLRKVKAHSGNAHDDGADALAKQGAA</sequence>
<dbReference type="STRING" id="71717.A0A4Y7T730"/>
<name>A0A4Y7T730_COPMI</name>
<dbReference type="EC" id="3.1.26.4" evidence="3"/>
<accession>A0A4Y7T730</accession>
<dbReference type="Pfam" id="PF00075">
    <property type="entry name" value="RNase_H"/>
    <property type="match status" value="1"/>
</dbReference>
<evidence type="ECO:0000256" key="2">
    <source>
        <dbReference type="ARBA" id="ARBA00005300"/>
    </source>
</evidence>
<dbReference type="PANTHER" id="PTHR10642">
    <property type="entry name" value="RIBONUCLEASE H1"/>
    <property type="match status" value="1"/>
</dbReference>